<protein>
    <submittedName>
        <fullName evidence="7">Nacht domain-containing protein</fullName>
    </submittedName>
</protein>
<dbReference type="AlphaFoldDB" id="A0AAE0KM23"/>
<dbReference type="InterPro" id="IPR027417">
    <property type="entry name" value="P-loop_NTPase"/>
</dbReference>
<feature type="domain" description="GPI inositol-deacylase winged helix" evidence="5">
    <location>
        <begin position="550"/>
        <end position="628"/>
    </location>
</feature>
<dbReference type="InterPro" id="IPR050349">
    <property type="entry name" value="WD_LIS1/nudF_dynein_reg"/>
</dbReference>
<dbReference type="InterPro" id="IPR002110">
    <property type="entry name" value="Ankyrin_rpt"/>
</dbReference>
<keyword evidence="2" id="KW-0677">Repeat</keyword>
<evidence type="ECO:0000256" key="2">
    <source>
        <dbReference type="ARBA" id="ARBA00022737"/>
    </source>
</evidence>
<dbReference type="PROSITE" id="PS50082">
    <property type="entry name" value="WD_REPEATS_2"/>
    <property type="match status" value="8"/>
</dbReference>
<dbReference type="PROSITE" id="PS50088">
    <property type="entry name" value="ANK_REPEAT"/>
    <property type="match status" value="3"/>
</dbReference>
<feature type="repeat" description="ANK" evidence="3">
    <location>
        <begin position="804"/>
        <end position="836"/>
    </location>
</feature>
<keyword evidence="3" id="KW-0040">ANK repeat</keyword>
<dbReference type="Pfam" id="PF24883">
    <property type="entry name" value="NPHP3_N"/>
    <property type="match status" value="1"/>
</dbReference>
<feature type="repeat" description="ANK" evidence="3">
    <location>
        <begin position="771"/>
        <end position="803"/>
    </location>
</feature>
<dbReference type="PRINTS" id="PR00320">
    <property type="entry name" value="GPROTEINBRPT"/>
</dbReference>
<keyword evidence="1 4" id="KW-0853">WD repeat</keyword>
<feature type="repeat" description="WD" evidence="4">
    <location>
        <begin position="1165"/>
        <end position="1195"/>
    </location>
</feature>
<feature type="repeat" description="WD" evidence="4">
    <location>
        <begin position="913"/>
        <end position="954"/>
    </location>
</feature>
<dbReference type="InterPro" id="IPR020472">
    <property type="entry name" value="WD40_PAC1"/>
</dbReference>
<feature type="repeat" description="WD" evidence="4">
    <location>
        <begin position="997"/>
        <end position="1038"/>
    </location>
</feature>
<dbReference type="InterPro" id="IPR056884">
    <property type="entry name" value="NPHP3-like_N"/>
</dbReference>
<name>A0AAE0KM23_9PEZI</name>
<evidence type="ECO:0000259" key="6">
    <source>
        <dbReference type="Pfam" id="PF24883"/>
    </source>
</evidence>
<feature type="repeat" description="WD" evidence="4">
    <location>
        <begin position="1081"/>
        <end position="1122"/>
    </location>
</feature>
<dbReference type="InterPro" id="IPR054471">
    <property type="entry name" value="GPIID_WHD"/>
</dbReference>
<dbReference type="SUPFAM" id="SSF52540">
    <property type="entry name" value="P-loop containing nucleoside triphosphate hydrolases"/>
    <property type="match status" value="1"/>
</dbReference>
<dbReference type="PRINTS" id="PR01415">
    <property type="entry name" value="ANKYRIN"/>
</dbReference>
<evidence type="ECO:0000259" key="5">
    <source>
        <dbReference type="Pfam" id="PF22939"/>
    </source>
</evidence>
<comment type="caution">
    <text evidence="7">The sequence shown here is derived from an EMBL/GenBank/DDBJ whole genome shotgun (WGS) entry which is preliminary data.</text>
</comment>
<evidence type="ECO:0000256" key="4">
    <source>
        <dbReference type="PROSITE-ProRule" id="PRU00221"/>
    </source>
</evidence>
<dbReference type="EMBL" id="JAULSN010000002">
    <property type="protein sequence ID" value="KAK3378979.1"/>
    <property type="molecule type" value="Genomic_DNA"/>
</dbReference>
<dbReference type="SMART" id="SM00320">
    <property type="entry name" value="WD40"/>
    <property type="match status" value="8"/>
</dbReference>
<organism evidence="7 8">
    <name type="scientific">Lasiosphaeria ovina</name>
    <dbReference type="NCBI Taxonomy" id="92902"/>
    <lineage>
        <taxon>Eukaryota</taxon>
        <taxon>Fungi</taxon>
        <taxon>Dikarya</taxon>
        <taxon>Ascomycota</taxon>
        <taxon>Pezizomycotina</taxon>
        <taxon>Sordariomycetes</taxon>
        <taxon>Sordariomycetidae</taxon>
        <taxon>Sordariales</taxon>
        <taxon>Lasiosphaeriaceae</taxon>
        <taxon>Lasiosphaeria</taxon>
    </lineage>
</organism>
<dbReference type="PROSITE" id="PS50294">
    <property type="entry name" value="WD_REPEATS_REGION"/>
    <property type="match status" value="8"/>
</dbReference>
<evidence type="ECO:0000313" key="7">
    <source>
        <dbReference type="EMBL" id="KAK3378979.1"/>
    </source>
</evidence>
<dbReference type="PANTHER" id="PTHR44129">
    <property type="entry name" value="WD REPEAT-CONTAINING PROTEIN POP1"/>
    <property type="match status" value="1"/>
</dbReference>
<dbReference type="InterPro" id="IPR015943">
    <property type="entry name" value="WD40/YVTN_repeat-like_dom_sf"/>
</dbReference>
<dbReference type="PROSITE" id="PS50297">
    <property type="entry name" value="ANK_REP_REGION"/>
    <property type="match status" value="3"/>
</dbReference>
<dbReference type="InterPro" id="IPR036770">
    <property type="entry name" value="Ankyrin_rpt-contain_sf"/>
</dbReference>
<feature type="domain" description="Nephrocystin 3-like N-terminal" evidence="6">
    <location>
        <begin position="276"/>
        <end position="420"/>
    </location>
</feature>
<reference evidence="7" key="2">
    <citation type="submission" date="2023-06" db="EMBL/GenBank/DDBJ databases">
        <authorList>
            <consortium name="Lawrence Berkeley National Laboratory"/>
            <person name="Haridas S."/>
            <person name="Hensen N."/>
            <person name="Bonometti L."/>
            <person name="Westerberg I."/>
            <person name="Brannstrom I.O."/>
            <person name="Guillou S."/>
            <person name="Cros-Aarteil S."/>
            <person name="Calhoun S."/>
            <person name="Kuo A."/>
            <person name="Mondo S."/>
            <person name="Pangilinan J."/>
            <person name="Riley R."/>
            <person name="Labutti K."/>
            <person name="Andreopoulos B."/>
            <person name="Lipzen A."/>
            <person name="Chen C."/>
            <person name="Yanf M."/>
            <person name="Daum C."/>
            <person name="Ng V."/>
            <person name="Clum A."/>
            <person name="Steindorff A."/>
            <person name="Ohm R."/>
            <person name="Martin F."/>
            <person name="Silar P."/>
            <person name="Natvig D."/>
            <person name="Lalanne C."/>
            <person name="Gautier V."/>
            <person name="Ament-Velasquez S.L."/>
            <person name="Kruys A."/>
            <person name="Hutchinson M.I."/>
            <person name="Powell A.J."/>
            <person name="Barry K."/>
            <person name="Miller A.N."/>
            <person name="Grigoriev I.V."/>
            <person name="Debuchy R."/>
            <person name="Gladieux P."/>
            <person name="Thoren M.H."/>
            <person name="Johannesson H."/>
        </authorList>
    </citation>
    <scope>NUCLEOTIDE SEQUENCE</scope>
    <source>
        <strain evidence="7">CBS 958.72</strain>
    </source>
</reference>
<feature type="repeat" description="WD" evidence="4">
    <location>
        <begin position="871"/>
        <end position="912"/>
    </location>
</feature>
<feature type="repeat" description="ANK" evidence="3">
    <location>
        <begin position="837"/>
        <end position="869"/>
    </location>
</feature>
<dbReference type="Pfam" id="PF12796">
    <property type="entry name" value="Ank_2"/>
    <property type="match status" value="2"/>
</dbReference>
<sequence length="1195" mass="130964">MSSAIANAAPLKPEIRLAQAVFLFEADLSIEQKTTLRNYRSQSVASPPEIHAVMRLTAEIDRQAATKPGGSKRCFGPRFTNFLQSVQQFAALGDCVVGSSQNMIACGIWSLMRMTLLMVVNFSSGLEKISNLLMIVGRSAPRYESIAFLYSRSKPLQSYLSEYYTVAVRLCHHLFKFAGMSVLGQLASSFLSDANLRNFQSELDRWAGLIREEVSMLMSQNIEELSVRARVLSKISEDRSHRRRLKARGRILDSCSTYDYQTPWKEIRKGGNTTLFSQSPGYEDWKAQAGSSTLVYVGKLGSGKSVLLANIVDDLHLHIRDAKHPVTYFFCRYDIPESLNARVVIGSLARQLLASVLDLSKVEDLVNTTTISGLDFEGILGVLGRVLPPGFRAYFVLDGLDEFDDRQRSAVIEKLRKLQESFTLLICTSFRLEAADNMLRLGLEQFARPRTVEVPDDNPDIKGFINAKLIECVESGKLTMCDPRLGLEMEDALLRGAQGMFLWVALQFESLCNAKTDEAIRQALADLPSDLPNTFLRVMRRSAELGGGSRDYQTRIFELITAAHRPLTAEELREALSVAPGETAWDPGRLLHDIYSALACCGSLVVVDEEEQSVRLIHHSVKQFLLGEFGVSTGAIFTMDDAKRTMADIVTTYLNYDVFETQLSTTVIPRIPAPDAPSSIIRAMDPGIVQSLALRLLRSRKQPNFDMGSILADASNRRRPPSVDQFHFYSYARSHLLRHIWYISAHKPAILHLLSRLVQRKIVDVDARDDEGRTPLHRAAEYGCEGVVKLLLDNDADLESKSEHGRIPLALAAECGHEAVVRLLLERGANPNSKENDRQTPLQYAVERGHEVVVQLLLKQGAVICAHRQTLEGHSDAVMAVAFAPDGRTLASASGDGTVRLWDAASGAHRQTLERHSGIVSAVAFAPDGRTLASASGYGTVRLWDAASGAHRQTLERHSGWVWAVAFAPDGRTLASASDDRTVRLWDAASGAHRQTLERHGGTVWAVAFAPDGRTLASASDDETVRLWDAASGAHRQTLEGHSGAVRAVAFAPDGRTLASASADETVRLWDAASGAHRQTLERHSDAVMAVAFAPDGRTLASASGYGTVRLWDAASGAHRQTLERHSGTVWAVAFAPDGRTLASASADGTVRLWDAASGAHRQTLEGHSGMVRAVAFAPDGKTLASARGDQTVRL</sequence>
<dbReference type="InterPro" id="IPR036322">
    <property type="entry name" value="WD40_repeat_dom_sf"/>
</dbReference>
<dbReference type="CDD" id="cd00200">
    <property type="entry name" value="WD40"/>
    <property type="match status" value="1"/>
</dbReference>
<dbReference type="Pfam" id="PF22939">
    <property type="entry name" value="WHD_GPIID"/>
    <property type="match status" value="1"/>
</dbReference>
<dbReference type="Gene3D" id="1.25.40.20">
    <property type="entry name" value="Ankyrin repeat-containing domain"/>
    <property type="match status" value="1"/>
</dbReference>
<dbReference type="InterPro" id="IPR001680">
    <property type="entry name" value="WD40_rpt"/>
</dbReference>
<feature type="repeat" description="WD" evidence="4">
    <location>
        <begin position="1123"/>
        <end position="1164"/>
    </location>
</feature>
<accession>A0AAE0KM23</accession>
<dbReference type="Gene3D" id="2.130.10.10">
    <property type="entry name" value="YVTN repeat-like/Quinoprotein amine dehydrogenase"/>
    <property type="match status" value="3"/>
</dbReference>
<evidence type="ECO:0000256" key="1">
    <source>
        <dbReference type="ARBA" id="ARBA00022574"/>
    </source>
</evidence>
<dbReference type="SUPFAM" id="SSF50978">
    <property type="entry name" value="WD40 repeat-like"/>
    <property type="match status" value="1"/>
</dbReference>
<dbReference type="PROSITE" id="PS00678">
    <property type="entry name" value="WD_REPEATS_1"/>
    <property type="match status" value="5"/>
</dbReference>
<dbReference type="Proteomes" id="UP001287356">
    <property type="component" value="Unassembled WGS sequence"/>
</dbReference>
<dbReference type="Pfam" id="PF00400">
    <property type="entry name" value="WD40"/>
    <property type="match status" value="8"/>
</dbReference>
<reference evidence="7" key="1">
    <citation type="journal article" date="2023" name="Mol. Phylogenet. Evol.">
        <title>Genome-scale phylogeny and comparative genomics of the fungal order Sordariales.</title>
        <authorList>
            <person name="Hensen N."/>
            <person name="Bonometti L."/>
            <person name="Westerberg I."/>
            <person name="Brannstrom I.O."/>
            <person name="Guillou S."/>
            <person name="Cros-Aarteil S."/>
            <person name="Calhoun S."/>
            <person name="Haridas S."/>
            <person name="Kuo A."/>
            <person name="Mondo S."/>
            <person name="Pangilinan J."/>
            <person name="Riley R."/>
            <person name="LaButti K."/>
            <person name="Andreopoulos B."/>
            <person name="Lipzen A."/>
            <person name="Chen C."/>
            <person name="Yan M."/>
            <person name="Daum C."/>
            <person name="Ng V."/>
            <person name="Clum A."/>
            <person name="Steindorff A."/>
            <person name="Ohm R.A."/>
            <person name="Martin F."/>
            <person name="Silar P."/>
            <person name="Natvig D.O."/>
            <person name="Lalanne C."/>
            <person name="Gautier V."/>
            <person name="Ament-Velasquez S.L."/>
            <person name="Kruys A."/>
            <person name="Hutchinson M.I."/>
            <person name="Powell A.J."/>
            <person name="Barry K."/>
            <person name="Miller A.N."/>
            <person name="Grigoriev I.V."/>
            <person name="Debuchy R."/>
            <person name="Gladieux P."/>
            <person name="Hiltunen Thoren M."/>
            <person name="Johannesson H."/>
        </authorList>
    </citation>
    <scope>NUCLEOTIDE SEQUENCE</scope>
    <source>
        <strain evidence="7">CBS 958.72</strain>
    </source>
</reference>
<gene>
    <name evidence="7" type="ORF">B0T24DRAFT_545584</name>
</gene>
<dbReference type="Gene3D" id="3.40.50.300">
    <property type="entry name" value="P-loop containing nucleotide triphosphate hydrolases"/>
    <property type="match status" value="1"/>
</dbReference>
<dbReference type="SMART" id="SM00248">
    <property type="entry name" value="ANK"/>
    <property type="match status" value="3"/>
</dbReference>
<evidence type="ECO:0000256" key="3">
    <source>
        <dbReference type="PROSITE-ProRule" id="PRU00023"/>
    </source>
</evidence>
<proteinExistence type="predicted"/>
<feature type="repeat" description="WD" evidence="4">
    <location>
        <begin position="1039"/>
        <end position="1080"/>
    </location>
</feature>
<feature type="repeat" description="WD" evidence="4">
    <location>
        <begin position="955"/>
        <end position="996"/>
    </location>
</feature>
<dbReference type="SUPFAM" id="SSF48403">
    <property type="entry name" value="Ankyrin repeat"/>
    <property type="match status" value="1"/>
</dbReference>
<evidence type="ECO:0000313" key="8">
    <source>
        <dbReference type="Proteomes" id="UP001287356"/>
    </source>
</evidence>
<dbReference type="InterPro" id="IPR019775">
    <property type="entry name" value="WD40_repeat_CS"/>
</dbReference>
<keyword evidence="8" id="KW-1185">Reference proteome</keyword>